<evidence type="ECO:0000259" key="2">
    <source>
        <dbReference type="PROSITE" id="PS50943"/>
    </source>
</evidence>
<evidence type="ECO:0000256" key="1">
    <source>
        <dbReference type="ARBA" id="ARBA00023125"/>
    </source>
</evidence>
<dbReference type="RefSeq" id="WP_191693604.1">
    <property type="nucleotide sequence ID" value="NZ_JACSQN010000003.1"/>
</dbReference>
<dbReference type="Gene3D" id="1.25.40.10">
    <property type="entry name" value="Tetratricopeptide repeat domain"/>
    <property type="match status" value="2"/>
</dbReference>
<dbReference type="EMBL" id="JACSQN010000003">
    <property type="protein sequence ID" value="MBD7983918.1"/>
    <property type="molecule type" value="Genomic_DNA"/>
</dbReference>
<keyword evidence="4" id="KW-1185">Reference proteome</keyword>
<reference evidence="3 4" key="1">
    <citation type="submission" date="2020-08" db="EMBL/GenBank/DDBJ databases">
        <title>A Genomic Blueprint of the Chicken Gut Microbiome.</title>
        <authorList>
            <person name="Gilroy R."/>
            <person name="Ravi A."/>
            <person name="Getino M."/>
            <person name="Pursley I."/>
            <person name="Horton D.L."/>
            <person name="Alikhan N.-F."/>
            <person name="Baker D."/>
            <person name="Gharbi K."/>
            <person name="Hall N."/>
            <person name="Watson M."/>
            <person name="Adriaenssens E.M."/>
            <person name="Foster-Nyarko E."/>
            <person name="Jarju S."/>
            <person name="Secka A."/>
            <person name="Antonio M."/>
            <person name="Oren A."/>
            <person name="Chaudhuri R."/>
            <person name="La Ragione R.M."/>
            <person name="Hildebrand F."/>
            <person name="Pallen M.J."/>
        </authorList>
    </citation>
    <scope>NUCLEOTIDE SEQUENCE [LARGE SCALE GENOMIC DNA]</scope>
    <source>
        <strain evidence="3 4">Sa2YVA2</strain>
    </source>
</reference>
<evidence type="ECO:0000313" key="4">
    <source>
        <dbReference type="Proteomes" id="UP000626786"/>
    </source>
</evidence>
<dbReference type="Proteomes" id="UP000626786">
    <property type="component" value="Unassembled WGS sequence"/>
</dbReference>
<dbReference type="PANTHER" id="PTHR46797">
    <property type="entry name" value="HTH-TYPE TRANSCRIPTIONAL REGULATOR"/>
    <property type="match status" value="1"/>
</dbReference>
<evidence type="ECO:0000313" key="3">
    <source>
        <dbReference type="EMBL" id="MBD7983918.1"/>
    </source>
</evidence>
<gene>
    <name evidence="3" type="ORF">H9649_04930</name>
</gene>
<dbReference type="CDD" id="cd00093">
    <property type="entry name" value="HTH_XRE"/>
    <property type="match status" value="1"/>
</dbReference>
<proteinExistence type="predicted"/>
<dbReference type="InterPro" id="IPR010982">
    <property type="entry name" value="Lambda_DNA-bd_dom_sf"/>
</dbReference>
<dbReference type="InterPro" id="IPR001387">
    <property type="entry name" value="Cro/C1-type_HTH"/>
</dbReference>
<protein>
    <submittedName>
        <fullName evidence="3">Helix-turn-helix domain-containing protein</fullName>
    </submittedName>
</protein>
<dbReference type="Pfam" id="PF12844">
    <property type="entry name" value="HTH_19"/>
    <property type="match status" value="1"/>
</dbReference>
<keyword evidence="1" id="KW-0238">DNA-binding</keyword>
<dbReference type="PROSITE" id="PS50943">
    <property type="entry name" value="HTH_CROC1"/>
    <property type="match status" value="1"/>
</dbReference>
<comment type="caution">
    <text evidence="3">The sequence shown here is derived from an EMBL/GenBank/DDBJ whole genome shotgun (WGS) entry which is preliminary data.</text>
</comment>
<organism evidence="3 4">
    <name type="scientific">Sporosarcina quadrami</name>
    <dbReference type="NCBI Taxonomy" id="2762234"/>
    <lineage>
        <taxon>Bacteria</taxon>
        <taxon>Bacillati</taxon>
        <taxon>Bacillota</taxon>
        <taxon>Bacilli</taxon>
        <taxon>Bacillales</taxon>
        <taxon>Caryophanaceae</taxon>
        <taxon>Sporosarcina</taxon>
    </lineage>
</organism>
<dbReference type="PANTHER" id="PTHR46797:SF1">
    <property type="entry name" value="METHYLPHOSPHONATE SYNTHASE"/>
    <property type="match status" value="1"/>
</dbReference>
<dbReference type="SMART" id="SM00530">
    <property type="entry name" value="HTH_XRE"/>
    <property type="match status" value="1"/>
</dbReference>
<dbReference type="InterPro" id="IPR050807">
    <property type="entry name" value="TransReg_Diox_bact_type"/>
</dbReference>
<feature type="domain" description="HTH cro/C1-type" evidence="2">
    <location>
        <begin position="8"/>
        <end position="61"/>
    </location>
</feature>
<sequence length="410" mass="47672">MYTLGERIRTLRKQQKLTLEALAGDHLTKGMLSLIENNKANPSMESLSYIAERLGVEVSELLEEVNIHELRKLLMEVEKLYHTDFDDLTDENVQIIALIEPFADKLNQGYEAGRLLEIYSQALHTEKKEGWQNSSDKAAEIFHQLNLIPRLAAIGMFRAMVKFTEYDYESSLEILLKERKAIEARNVFIDSLTRLDFDYLEAVLHFAVGNPDEAIRVMNKGIEFSRKKRVFYRIDHLYRMASFNAMMTGDEESRIYYNRKLELYAEFSDDEDPRFFNRFSNVHYLTTYKKSYQEALDSIQKFRDEKKQFPSHFSPYISLEIGKAKFGLEKYAEAIVHLKKVKIPDFLHHPFDLSLFYAKDAYIALCHLALGEKTKAFIAIEEAVTAITPMPASPYKDFIMDTLKLIQTTS</sequence>
<dbReference type="InterPro" id="IPR011990">
    <property type="entry name" value="TPR-like_helical_dom_sf"/>
</dbReference>
<dbReference type="SUPFAM" id="SSF47413">
    <property type="entry name" value="lambda repressor-like DNA-binding domains"/>
    <property type="match status" value="1"/>
</dbReference>
<name>A0ABR8U7B0_9BACL</name>
<accession>A0ABR8U7B0</accession>
<dbReference type="SUPFAM" id="SSF48452">
    <property type="entry name" value="TPR-like"/>
    <property type="match status" value="1"/>
</dbReference>